<dbReference type="EMBL" id="QLIX01000009">
    <property type="protein sequence ID" value="RAI58462.1"/>
    <property type="molecule type" value="Genomic_DNA"/>
</dbReference>
<dbReference type="SUPFAM" id="SSF51735">
    <property type="entry name" value="NAD(P)-binding Rossmann-fold domains"/>
    <property type="match status" value="1"/>
</dbReference>
<dbReference type="InterPro" id="IPR050984">
    <property type="entry name" value="Gfo/Idh/MocA_domain"/>
</dbReference>
<dbReference type="GO" id="GO:0000166">
    <property type="term" value="F:nucleotide binding"/>
    <property type="evidence" value="ECO:0007669"/>
    <property type="project" value="InterPro"/>
</dbReference>
<dbReference type="AlphaFoldDB" id="A0A327M818"/>
<comment type="similarity">
    <text evidence="1">Belongs to the Gfo/Idh/MocA family.</text>
</comment>
<dbReference type="InterPro" id="IPR036291">
    <property type="entry name" value="NAD(P)-bd_dom_sf"/>
</dbReference>
<dbReference type="RefSeq" id="WP_111470459.1">
    <property type="nucleotide sequence ID" value="NZ_QLIX01000009.1"/>
</dbReference>
<dbReference type="OrthoDB" id="9792935at2"/>
<dbReference type="PRINTS" id="PR01775">
    <property type="entry name" value="GLFROXRDTASE"/>
</dbReference>
<feature type="region of interest" description="Disordered" evidence="3">
    <location>
        <begin position="403"/>
        <end position="425"/>
    </location>
</feature>
<organism evidence="6 7">
    <name type="scientific">Roseicella frigidaeris</name>
    <dbReference type="NCBI Taxonomy" id="2230885"/>
    <lineage>
        <taxon>Bacteria</taxon>
        <taxon>Pseudomonadati</taxon>
        <taxon>Pseudomonadota</taxon>
        <taxon>Alphaproteobacteria</taxon>
        <taxon>Acetobacterales</taxon>
        <taxon>Roseomonadaceae</taxon>
        <taxon>Roseicella</taxon>
    </lineage>
</organism>
<comment type="caution">
    <text evidence="6">The sequence shown here is derived from an EMBL/GenBank/DDBJ whole genome shotgun (WGS) entry which is preliminary data.</text>
</comment>
<keyword evidence="7" id="KW-1185">Reference proteome</keyword>
<feature type="domain" description="GFO/IDH/MocA-like oxidoreductase" evidence="5">
    <location>
        <begin position="206"/>
        <end position="326"/>
    </location>
</feature>
<evidence type="ECO:0000259" key="5">
    <source>
        <dbReference type="Pfam" id="PF22725"/>
    </source>
</evidence>
<evidence type="ECO:0000256" key="3">
    <source>
        <dbReference type="SAM" id="MobiDB-lite"/>
    </source>
</evidence>
<feature type="domain" description="Gfo/Idh/MocA-like oxidoreductase N-terminal" evidence="4">
    <location>
        <begin position="74"/>
        <end position="197"/>
    </location>
</feature>
<dbReference type="PANTHER" id="PTHR22604">
    <property type="entry name" value="OXIDOREDUCTASES"/>
    <property type="match status" value="1"/>
</dbReference>
<keyword evidence="2" id="KW-0560">Oxidoreductase</keyword>
<dbReference type="GO" id="GO:0016491">
    <property type="term" value="F:oxidoreductase activity"/>
    <property type="evidence" value="ECO:0007669"/>
    <property type="project" value="UniProtKB-KW"/>
</dbReference>
<dbReference type="InterPro" id="IPR000683">
    <property type="entry name" value="Gfo/Idh/MocA-like_OxRdtase_N"/>
</dbReference>
<name>A0A327M818_9PROT</name>
<dbReference type="Pfam" id="PF01408">
    <property type="entry name" value="GFO_IDH_MocA"/>
    <property type="match status" value="1"/>
</dbReference>
<gene>
    <name evidence="6" type="ORF">DOO78_14030</name>
</gene>
<proteinExistence type="inferred from homology"/>
<dbReference type="PROSITE" id="PS51318">
    <property type="entry name" value="TAT"/>
    <property type="match status" value="1"/>
</dbReference>
<dbReference type="PANTHER" id="PTHR22604:SF105">
    <property type="entry name" value="TRANS-1,2-DIHYDROBENZENE-1,2-DIOL DEHYDROGENASE"/>
    <property type="match status" value="1"/>
</dbReference>
<reference evidence="7" key="1">
    <citation type="submission" date="2018-06" db="EMBL/GenBank/DDBJ databases">
        <authorList>
            <person name="Khan S.A."/>
        </authorList>
    </citation>
    <scope>NUCLEOTIDE SEQUENCE [LARGE SCALE GENOMIC DNA]</scope>
    <source>
        <strain evidence="7">DB-1506</strain>
    </source>
</reference>
<dbReference type="InterPro" id="IPR055170">
    <property type="entry name" value="GFO_IDH_MocA-like_dom"/>
</dbReference>
<dbReference type="InterPro" id="IPR006311">
    <property type="entry name" value="TAT_signal"/>
</dbReference>
<feature type="region of interest" description="Disordered" evidence="3">
    <location>
        <begin position="22"/>
        <end position="68"/>
    </location>
</feature>
<feature type="compositionally biased region" description="Pro residues" evidence="3">
    <location>
        <begin position="59"/>
        <end position="68"/>
    </location>
</feature>
<evidence type="ECO:0000256" key="1">
    <source>
        <dbReference type="ARBA" id="ARBA00010928"/>
    </source>
</evidence>
<sequence>MAEGKTRRGIMQAGGIAAAGLATGGAGAPGYPPPSPLDTGGVREGRVAFPPWRGEADPPGEPPPAPLPPGERVGFAIIGLGRISLEQVLPAFAECRLARPVALVSGSPEKAALVARQCGIRPEAVHPYAQFERLRDDAAVQAVYIALPNAMHREFAERAAAIGRHVLTEKPMATNSEDCAAMIAACARADVRLMVAYRCQYELVNRAAIRLAQSGELGRLRFLQAMNLQSNGPGPQWRYSRQLAGGGALPDIGLYCLNAARYLSGEEPVEVVAQAWSPPGDARFAEVEESMSFTLRFASGFLAQAQSSYGAYQEKSCRLAGERGSLLLEDAFAYRGQRLRLFRREGESGIDQRVQIQPRNQFALELDHMARCVREARRPHTPGEEGLRDQQIMEAIGRSALHGRPEAILPLPADRPVRGPAPDPV</sequence>
<evidence type="ECO:0000259" key="4">
    <source>
        <dbReference type="Pfam" id="PF01408"/>
    </source>
</evidence>
<dbReference type="InterPro" id="IPR008354">
    <property type="entry name" value="Glc-Fru_OxRdtase_bac"/>
</dbReference>
<dbReference type="Proteomes" id="UP000249065">
    <property type="component" value="Unassembled WGS sequence"/>
</dbReference>
<protein>
    <submittedName>
        <fullName evidence="6">Gfo/Idh/MocA family oxidoreductase</fullName>
    </submittedName>
</protein>
<dbReference type="Gene3D" id="3.40.50.720">
    <property type="entry name" value="NAD(P)-binding Rossmann-like Domain"/>
    <property type="match status" value="1"/>
</dbReference>
<evidence type="ECO:0000313" key="7">
    <source>
        <dbReference type="Proteomes" id="UP000249065"/>
    </source>
</evidence>
<dbReference type="SUPFAM" id="SSF55347">
    <property type="entry name" value="Glyceraldehyde-3-phosphate dehydrogenase-like, C-terminal domain"/>
    <property type="match status" value="1"/>
</dbReference>
<evidence type="ECO:0000313" key="6">
    <source>
        <dbReference type="EMBL" id="RAI58462.1"/>
    </source>
</evidence>
<evidence type="ECO:0000256" key="2">
    <source>
        <dbReference type="ARBA" id="ARBA00023002"/>
    </source>
</evidence>
<accession>A0A327M818</accession>
<dbReference type="Gene3D" id="3.30.360.10">
    <property type="entry name" value="Dihydrodipicolinate Reductase, domain 2"/>
    <property type="match status" value="1"/>
</dbReference>
<dbReference type="Pfam" id="PF22725">
    <property type="entry name" value="GFO_IDH_MocA_C3"/>
    <property type="match status" value="1"/>
</dbReference>